<dbReference type="InterPro" id="IPR041953">
    <property type="entry name" value="YdeP_MopB"/>
</dbReference>
<reference evidence="14" key="1">
    <citation type="journal article" date="2019" name="Int. J. Syst. Evol. Microbiol.">
        <title>The Global Catalogue of Microorganisms (GCM) 10K type strain sequencing project: providing services to taxonomists for standard genome sequencing and annotation.</title>
        <authorList>
            <consortium name="The Broad Institute Genomics Platform"/>
            <consortium name="The Broad Institute Genome Sequencing Center for Infectious Disease"/>
            <person name="Wu L."/>
            <person name="Ma J."/>
        </authorList>
    </citation>
    <scope>NUCLEOTIDE SEQUENCE [LARGE SCALE GENOMIC DNA]</scope>
    <source>
        <strain evidence="14">TISTR 1514</strain>
    </source>
</reference>
<dbReference type="CDD" id="cd02787">
    <property type="entry name" value="MopB_CT_ydeP"/>
    <property type="match status" value="1"/>
</dbReference>
<feature type="domain" description="Molybdopterin oxidoreductase" evidence="11">
    <location>
        <begin position="145"/>
        <end position="520"/>
    </location>
</feature>
<evidence type="ECO:0000256" key="10">
    <source>
        <dbReference type="SAM" id="MobiDB-lite"/>
    </source>
</evidence>
<keyword evidence="9" id="KW-0411">Iron-sulfur</keyword>
<name>A0ABW5UX49_9MICO</name>
<dbReference type="SUPFAM" id="SSF50692">
    <property type="entry name" value="ADC-like"/>
    <property type="match status" value="1"/>
</dbReference>
<dbReference type="InterPro" id="IPR050123">
    <property type="entry name" value="Prok_molybdopt-oxidoreductase"/>
</dbReference>
<dbReference type="CDD" id="cd02767">
    <property type="entry name" value="MopB_ydeP"/>
    <property type="match status" value="1"/>
</dbReference>
<keyword evidence="5" id="KW-0500">Molybdenum</keyword>
<organism evidence="13 14">
    <name type="scientific">Gulosibacter faecalis</name>
    <dbReference type="NCBI Taxonomy" id="272240"/>
    <lineage>
        <taxon>Bacteria</taxon>
        <taxon>Bacillati</taxon>
        <taxon>Actinomycetota</taxon>
        <taxon>Actinomycetes</taxon>
        <taxon>Micrococcales</taxon>
        <taxon>Microbacteriaceae</taxon>
        <taxon>Gulosibacter</taxon>
    </lineage>
</organism>
<keyword evidence="14" id="KW-1185">Reference proteome</keyword>
<evidence type="ECO:0000256" key="5">
    <source>
        <dbReference type="ARBA" id="ARBA00022505"/>
    </source>
</evidence>
<protein>
    <submittedName>
        <fullName evidence="13">FdhF/YdeP family oxidoreductase</fullName>
    </submittedName>
</protein>
<dbReference type="InterPro" id="IPR010046">
    <property type="entry name" value="Mopterin_OxRdtse_a_bac"/>
</dbReference>
<keyword evidence="8" id="KW-0408">Iron</keyword>
<dbReference type="Gene3D" id="3.40.50.740">
    <property type="match status" value="1"/>
</dbReference>
<proteinExistence type="inferred from homology"/>
<dbReference type="PANTHER" id="PTHR43105:SF4">
    <property type="entry name" value="PROTEIN YDEP"/>
    <property type="match status" value="1"/>
</dbReference>
<dbReference type="NCBIfam" id="TIGR01701">
    <property type="entry name" value="Fdhalpha-like"/>
    <property type="match status" value="1"/>
</dbReference>
<evidence type="ECO:0000256" key="2">
    <source>
        <dbReference type="ARBA" id="ARBA00001966"/>
    </source>
</evidence>
<evidence type="ECO:0000259" key="12">
    <source>
        <dbReference type="Pfam" id="PF01568"/>
    </source>
</evidence>
<dbReference type="InterPro" id="IPR006656">
    <property type="entry name" value="Mopterin_OxRdtase"/>
</dbReference>
<dbReference type="Pfam" id="PF00384">
    <property type="entry name" value="Molybdopterin"/>
    <property type="match status" value="1"/>
</dbReference>
<dbReference type="Gene3D" id="3.40.228.10">
    <property type="entry name" value="Dimethylsulfoxide Reductase, domain 2"/>
    <property type="match status" value="1"/>
</dbReference>
<comment type="cofactor">
    <cofactor evidence="1">
        <name>Mo-bis(molybdopterin guanine dinucleotide)</name>
        <dbReference type="ChEBI" id="CHEBI:60539"/>
    </cofactor>
</comment>
<dbReference type="InterPro" id="IPR009010">
    <property type="entry name" value="Asp_de-COase-like_dom_sf"/>
</dbReference>
<dbReference type="Gene3D" id="2.40.40.20">
    <property type="match status" value="1"/>
</dbReference>
<gene>
    <name evidence="13" type="ORF">ACFSW7_06350</name>
</gene>
<dbReference type="PANTHER" id="PTHR43105">
    <property type="entry name" value="RESPIRATORY NITRATE REDUCTASE"/>
    <property type="match status" value="1"/>
</dbReference>
<feature type="compositionally biased region" description="Polar residues" evidence="10">
    <location>
        <begin position="553"/>
        <end position="568"/>
    </location>
</feature>
<dbReference type="EMBL" id="JBHUNE010000005">
    <property type="protein sequence ID" value="MFD2757995.1"/>
    <property type="molecule type" value="Genomic_DNA"/>
</dbReference>
<dbReference type="RefSeq" id="WP_019619715.1">
    <property type="nucleotide sequence ID" value="NZ_JBHUNE010000005.1"/>
</dbReference>
<evidence type="ECO:0000256" key="9">
    <source>
        <dbReference type="ARBA" id="ARBA00023014"/>
    </source>
</evidence>
<comment type="similarity">
    <text evidence="3">Belongs to the prokaryotic molybdopterin-containing oxidoreductase family.</text>
</comment>
<dbReference type="PIRSF" id="PIRSF000144">
    <property type="entry name" value="CbbBc"/>
    <property type="match status" value="1"/>
</dbReference>
<keyword evidence="6" id="KW-0479">Metal-binding</keyword>
<dbReference type="Pfam" id="PF01568">
    <property type="entry name" value="Molydop_binding"/>
    <property type="match status" value="1"/>
</dbReference>
<comment type="cofactor">
    <cofactor evidence="2">
        <name>[4Fe-4S] cluster</name>
        <dbReference type="ChEBI" id="CHEBI:49883"/>
    </cofactor>
</comment>
<dbReference type="Proteomes" id="UP001597492">
    <property type="component" value="Unassembled WGS sequence"/>
</dbReference>
<evidence type="ECO:0000256" key="4">
    <source>
        <dbReference type="ARBA" id="ARBA00022485"/>
    </source>
</evidence>
<dbReference type="SUPFAM" id="SSF53706">
    <property type="entry name" value="Formate dehydrogenase/DMSO reductase, domains 1-3"/>
    <property type="match status" value="1"/>
</dbReference>
<evidence type="ECO:0000313" key="14">
    <source>
        <dbReference type="Proteomes" id="UP001597492"/>
    </source>
</evidence>
<feature type="domain" description="Molybdopterin dinucleotide-binding" evidence="12">
    <location>
        <begin position="672"/>
        <end position="779"/>
    </location>
</feature>
<evidence type="ECO:0000256" key="8">
    <source>
        <dbReference type="ARBA" id="ARBA00023004"/>
    </source>
</evidence>
<evidence type="ECO:0000256" key="3">
    <source>
        <dbReference type="ARBA" id="ARBA00010312"/>
    </source>
</evidence>
<keyword evidence="7" id="KW-0560">Oxidoreductase</keyword>
<evidence type="ECO:0000313" key="13">
    <source>
        <dbReference type="EMBL" id="MFD2757995.1"/>
    </source>
</evidence>
<evidence type="ECO:0000256" key="1">
    <source>
        <dbReference type="ARBA" id="ARBA00001942"/>
    </source>
</evidence>
<feature type="region of interest" description="Disordered" evidence="10">
    <location>
        <begin position="553"/>
        <end position="574"/>
    </location>
</feature>
<dbReference type="InterPro" id="IPR006657">
    <property type="entry name" value="MoPterin_dinucl-bd_dom"/>
</dbReference>
<accession>A0ABW5UX49</accession>
<evidence type="ECO:0000256" key="6">
    <source>
        <dbReference type="ARBA" id="ARBA00022723"/>
    </source>
</evidence>
<evidence type="ECO:0000259" key="11">
    <source>
        <dbReference type="Pfam" id="PF00384"/>
    </source>
</evidence>
<keyword evidence="4" id="KW-0004">4Fe-4S</keyword>
<dbReference type="InterPro" id="IPR037951">
    <property type="entry name" value="MopB_CT_YdeP"/>
</dbReference>
<sequence>MTTTERRTTGGVDYPGQALGLMPDVPRQGGFGPATTGKWSINAPYHHPAAGWGAAMSVGNVLVRERQPVKGTVTMFQMNHPGKGFDCPGCAWPDGPGVTLDICENGIKHVTWEMTSKRVGPEFFAKHTVTELADWTDYDLEDVGRLTHPMVYDAETDRYRPISWQGAFALIAKHLQALTSPDAASFYTSGRLSNEATFLYQLFCREFGTNNMPDCSNMCHEASGRALTASIATGKGTVDLEDWEHADTLFVIGVNAASNAPRMLTSLAEAVDRGAQVVHVNTLREAGATRTIVPHEILDMARFKTTDTSTANLQVRPSGDFALMRGMAKAVFEAAETDASAIDHEFLANYTTGLDEYRELVAATQWADLERQSGLSEAEIRDAAKIYLDSERTIIAWCLGVSQQEFAVDTIREIMNLLLLRGNIGRLGAGPSPVRGHSNVQGNRTCGVNHHPTEAWLARMDAATGIVSPRKYGLDTVRTIEGMHRGDVKVFVGMGGNFVRAVPDPVMTAEGLAQCELTVQVSTKLNRSHLTHGKDALILPCLGHSERDLQASGVQSVSNEDAMSSVQLSKGPKRPASPYLLSECDIIARMAMATLPDTQTPWQWYVDDYDNIRDVMSRALEGFENFNELVRQKYGFRIPQHARERVFRTPSGRAEFSHADLPNVVPADSETLVLQTMRSHDQWNTTIYTNNDRYRGITNAREVVLLNAEDMRERGIEHGDPVDIVSTSKDGSQRRVRRYLALEYDTPRGSAAGYMPEMNALIGAADFSPQSDQPLMKSVHIRVMKSV</sequence>
<comment type="caution">
    <text evidence="13">The sequence shown here is derived from an EMBL/GenBank/DDBJ whole genome shotgun (WGS) entry which is preliminary data.</text>
</comment>
<evidence type="ECO:0000256" key="7">
    <source>
        <dbReference type="ARBA" id="ARBA00023002"/>
    </source>
</evidence>